<dbReference type="InterPro" id="IPR027383">
    <property type="entry name" value="Znf_put"/>
</dbReference>
<evidence type="ECO:0000256" key="3">
    <source>
        <dbReference type="ARBA" id="ARBA00022475"/>
    </source>
</evidence>
<accession>A0A1H1Z9J1</accession>
<comment type="subcellular location">
    <subcellularLocation>
        <location evidence="2">Cell membrane</location>
    </subcellularLocation>
    <subcellularLocation>
        <location evidence="1">Membrane</location>
        <topology evidence="1">Single-pass membrane protein</topology>
    </subcellularLocation>
</comment>
<evidence type="ECO:0000256" key="5">
    <source>
        <dbReference type="ARBA" id="ARBA00022989"/>
    </source>
</evidence>
<dbReference type="GO" id="GO:0005886">
    <property type="term" value="C:plasma membrane"/>
    <property type="evidence" value="ECO:0007669"/>
    <property type="project" value="UniProtKB-SubCell"/>
</dbReference>
<feature type="transmembrane region" description="Helical" evidence="11">
    <location>
        <begin position="116"/>
        <end position="136"/>
    </location>
</feature>
<evidence type="ECO:0000256" key="9">
    <source>
        <dbReference type="ARBA" id="ARBA00029829"/>
    </source>
</evidence>
<evidence type="ECO:0000256" key="2">
    <source>
        <dbReference type="ARBA" id="ARBA00004236"/>
    </source>
</evidence>
<dbReference type="InterPro" id="IPR051474">
    <property type="entry name" value="Anti-sigma-K/W_factor"/>
</dbReference>
<dbReference type="Proteomes" id="UP000199092">
    <property type="component" value="Chromosome I"/>
</dbReference>
<dbReference type="GO" id="GO:0016989">
    <property type="term" value="F:sigma factor antagonist activity"/>
    <property type="evidence" value="ECO:0007669"/>
    <property type="project" value="TreeGrafter"/>
</dbReference>
<keyword evidence="3" id="KW-1003">Cell membrane</keyword>
<evidence type="ECO:0000259" key="12">
    <source>
        <dbReference type="Pfam" id="PF10099"/>
    </source>
</evidence>
<evidence type="ECO:0000256" key="6">
    <source>
        <dbReference type="ARBA" id="ARBA00023015"/>
    </source>
</evidence>
<reference evidence="14 15" key="1">
    <citation type="submission" date="2016-10" db="EMBL/GenBank/DDBJ databases">
        <authorList>
            <person name="de Groot N.N."/>
        </authorList>
    </citation>
    <scope>NUCLEOTIDE SEQUENCE [LARGE SCALE GENOMIC DNA]</scope>
    <source>
        <strain evidence="14 15">DSM 21741</strain>
    </source>
</reference>
<evidence type="ECO:0000313" key="15">
    <source>
        <dbReference type="Proteomes" id="UP000199092"/>
    </source>
</evidence>
<dbReference type="InterPro" id="IPR041916">
    <property type="entry name" value="Anti_sigma_zinc_sf"/>
</dbReference>
<dbReference type="OrthoDB" id="153510at2"/>
<name>A0A1H1Z9J1_9ACTN</name>
<gene>
    <name evidence="14" type="ORF">SAMN04488543_3636</name>
</gene>
<keyword evidence="5 11" id="KW-1133">Transmembrane helix</keyword>
<feature type="domain" description="Putative zinc-finger" evidence="13">
    <location>
        <begin position="9"/>
        <end position="34"/>
    </location>
</feature>
<sequence length="263" mass="26869">MSEIHGATGSYVLNALDASELEEFEAHLAVCPTCSREVVEFCETAAELSLLAATPPPPALKGSVLAAISGVRVLPPDVPAEDQTTTVDAVDETAPVVAAAPVDELALRRQRRITRVLSLAVAAALVVALGLGGWVVSLTQRETPVAASNLETELLNAPDVKGYSIPVAGGGQATFVASKSLNRALFSSGDLPALPADKTYQLWTLSGSLTEPGVIRADNLVSGGATAKSWLRGPVAESGALAISVEPAGGSAQPTDIRGGTNL</sequence>
<evidence type="ECO:0000256" key="4">
    <source>
        <dbReference type="ARBA" id="ARBA00022692"/>
    </source>
</evidence>
<dbReference type="GO" id="GO:0006417">
    <property type="term" value="P:regulation of translation"/>
    <property type="evidence" value="ECO:0007669"/>
    <property type="project" value="TreeGrafter"/>
</dbReference>
<dbReference type="EMBL" id="LT629749">
    <property type="protein sequence ID" value="SDT30431.1"/>
    <property type="molecule type" value="Genomic_DNA"/>
</dbReference>
<keyword evidence="4 11" id="KW-0812">Transmembrane</keyword>
<keyword evidence="6" id="KW-0805">Transcription regulation</keyword>
<feature type="domain" description="Anti-sigma K factor RskA C-terminal" evidence="12">
    <location>
        <begin position="120"/>
        <end position="255"/>
    </location>
</feature>
<evidence type="ECO:0000256" key="8">
    <source>
        <dbReference type="ARBA" id="ARBA00023163"/>
    </source>
</evidence>
<organism evidence="14 15">
    <name type="scientific">Friedmanniella luteola</name>
    <dbReference type="NCBI Taxonomy" id="546871"/>
    <lineage>
        <taxon>Bacteria</taxon>
        <taxon>Bacillati</taxon>
        <taxon>Actinomycetota</taxon>
        <taxon>Actinomycetes</taxon>
        <taxon>Propionibacteriales</taxon>
        <taxon>Nocardioidaceae</taxon>
        <taxon>Friedmanniella</taxon>
    </lineage>
</organism>
<dbReference type="InterPro" id="IPR018764">
    <property type="entry name" value="RskA_C"/>
</dbReference>
<evidence type="ECO:0000256" key="10">
    <source>
        <dbReference type="ARBA" id="ARBA00030803"/>
    </source>
</evidence>
<proteinExistence type="predicted"/>
<evidence type="ECO:0000259" key="13">
    <source>
        <dbReference type="Pfam" id="PF13490"/>
    </source>
</evidence>
<dbReference type="RefSeq" id="WP_091417810.1">
    <property type="nucleotide sequence ID" value="NZ_LT629749.1"/>
</dbReference>
<dbReference type="PANTHER" id="PTHR37461:SF1">
    <property type="entry name" value="ANTI-SIGMA-K FACTOR RSKA"/>
    <property type="match status" value="1"/>
</dbReference>
<evidence type="ECO:0000256" key="1">
    <source>
        <dbReference type="ARBA" id="ARBA00004167"/>
    </source>
</evidence>
<dbReference type="AlphaFoldDB" id="A0A1H1Z9J1"/>
<evidence type="ECO:0000256" key="7">
    <source>
        <dbReference type="ARBA" id="ARBA00023136"/>
    </source>
</evidence>
<keyword evidence="8" id="KW-0804">Transcription</keyword>
<dbReference type="STRING" id="546871.SAMN04488543_3636"/>
<keyword evidence="15" id="KW-1185">Reference proteome</keyword>
<keyword evidence="7 11" id="KW-0472">Membrane</keyword>
<protein>
    <recommendedName>
        <fullName evidence="10">Regulator of SigK</fullName>
    </recommendedName>
    <alternativeName>
        <fullName evidence="9">Sigma-K anti-sigma factor RskA</fullName>
    </alternativeName>
</protein>
<dbReference type="Pfam" id="PF13490">
    <property type="entry name" value="zf-HC2"/>
    <property type="match status" value="1"/>
</dbReference>
<dbReference type="PANTHER" id="PTHR37461">
    <property type="entry name" value="ANTI-SIGMA-K FACTOR RSKA"/>
    <property type="match status" value="1"/>
</dbReference>
<evidence type="ECO:0000313" key="14">
    <source>
        <dbReference type="EMBL" id="SDT30431.1"/>
    </source>
</evidence>
<dbReference type="Pfam" id="PF10099">
    <property type="entry name" value="RskA_C"/>
    <property type="match status" value="1"/>
</dbReference>
<evidence type="ECO:0000256" key="11">
    <source>
        <dbReference type="SAM" id="Phobius"/>
    </source>
</evidence>
<dbReference type="Gene3D" id="1.10.10.1320">
    <property type="entry name" value="Anti-sigma factor, zinc-finger domain"/>
    <property type="match status" value="1"/>
</dbReference>